<dbReference type="RefSeq" id="WP_094863848.1">
    <property type="nucleotide sequence ID" value="NZ_NKYE01000010.1"/>
</dbReference>
<dbReference type="Proteomes" id="UP000242444">
    <property type="component" value="Unassembled WGS sequence"/>
</dbReference>
<protein>
    <submittedName>
        <fullName evidence="2">ATP-dependent DNA ligase</fullName>
    </submittedName>
</protein>
<dbReference type="GO" id="GO:0016874">
    <property type="term" value="F:ligase activity"/>
    <property type="evidence" value="ECO:0007669"/>
    <property type="project" value="UniProtKB-KW"/>
</dbReference>
<dbReference type="PANTHER" id="PTHR42705">
    <property type="entry name" value="BIFUNCTIONAL NON-HOMOLOGOUS END JOINING PROTEIN LIGD"/>
    <property type="match status" value="1"/>
</dbReference>
<accession>A0A263D0L1</accession>
<dbReference type="AlphaFoldDB" id="A0A263D0L1"/>
<dbReference type="Gene3D" id="3.90.920.10">
    <property type="entry name" value="DNA primase, PRIM domain"/>
    <property type="match status" value="1"/>
</dbReference>
<dbReference type="PANTHER" id="PTHR42705:SF3">
    <property type="entry name" value="ATP-DEPENDENT DNA LIGASE"/>
    <property type="match status" value="1"/>
</dbReference>
<comment type="caution">
    <text evidence="2">The sequence shown here is derived from an EMBL/GenBank/DDBJ whole genome shotgun (WGS) entry which is preliminary data.</text>
</comment>
<reference evidence="2 3" key="1">
    <citation type="submission" date="2017-07" db="EMBL/GenBank/DDBJ databases">
        <title>Amycolatopsis antarcticus sp. nov., isolated from the surface of an Antarcticus brown macroalga.</title>
        <authorList>
            <person name="Wang J."/>
            <person name="Leiva S."/>
            <person name="Huang J."/>
            <person name="Huang Y."/>
        </authorList>
    </citation>
    <scope>NUCLEOTIDE SEQUENCE [LARGE SCALE GENOMIC DNA]</scope>
    <source>
        <strain evidence="2 3">AU-G6</strain>
    </source>
</reference>
<keyword evidence="2" id="KW-0436">Ligase</keyword>
<dbReference type="OrthoDB" id="4296267at2"/>
<dbReference type="InterPro" id="IPR014145">
    <property type="entry name" value="LigD_pol_dom"/>
</dbReference>
<gene>
    <name evidence="2" type="ORF">CFN78_17200</name>
</gene>
<dbReference type="Pfam" id="PF21686">
    <property type="entry name" value="LigD_Prim-Pol"/>
    <property type="match status" value="1"/>
</dbReference>
<dbReference type="EMBL" id="NKYE01000010">
    <property type="protein sequence ID" value="OZM71891.1"/>
    <property type="molecule type" value="Genomic_DNA"/>
</dbReference>
<feature type="domain" description="DNA ligase D polymerase" evidence="1">
    <location>
        <begin position="35"/>
        <end position="296"/>
    </location>
</feature>
<sequence length="326" mass="35279">MTAHVEVTVPGPHGPRTLRVSNPDKLYFPERGLRKLDVVEYFLTVAPGVLEATGDRPTTLERWPGGVRPGAGDDVWRGASGSAFFQKRVPANAPPWVSTVRVPAGAGRTADQVRPTEPAVIGWAANLGTLAFHAYPVRATDLNHPDRLHIDLDPQPGSSFGDVVRIAGELCSLLGELGATGFPKTSGGRGVHVLVPIEPRRPLGEVRRAAIAISRELQRRLPRLTTIAWLRRDRGRHVFIDYNQSVGTIASAYSVRATPAATVSAPVHWAELAEADPRDFHLGSMPARFRTVGDPHAGLDSHRCSLEPMLEMADRDDRDGVGGDLP</sequence>
<keyword evidence="3" id="KW-1185">Reference proteome</keyword>
<evidence type="ECO:0000313" key="2">
    <source>
        <dbReference type="EMBL" id="OZM71891.1"/>
    </source>
</evidence>
<evidence type="ECO:0000259" key="1">
    <source>
        <dbReference type="Pfam" id="PF21686"/>
    </source>
</evidence>
<name>A0A263D0L1_9PSEU</name>
<proteinExistence type="predicted"/>
<organism evidence="2 3">
    <name type="scientific">Amycolatopsis antarctica</name>
    <dbReference type="NCBI Taxonomy" id="1854586"/>
    <lineage>
        <taxon>Bacteria</taxon>
        <taxon>Bacillati</taxon>
        <taxon>Actinomycetota</taxon>
        <taxon>Actinomycetes</taxon>
        <taxon>Pseudonocardiales</taxon>
        <taxon>Pseudonocardiaceae</taxon>
        <taxon>Amycolatopsis</taxon>
    </lineage>
</organism>
<dbReference type="InterPro" id="IPR052171">
    <property type="entry name" value="NHEJ_LigD"/>
</dbReference>
<evidence type="ECO:0000313" key="3">
    <source>
        <dbReference type="Proteomes" id="UP000242444"/>
    </source>
</evidence>
<dbReference type="InParanoid" id="A0A263D0L1"/>